<dbReference type="InterPro" id="IPR020843">
    <property type="entry name" value="ER"/>
</dbReference>
<dbReference type="AlphaFoldDB" id="A0A3P5X901"/>
<dbReference type="Gene3D" id="3.90.180.10">
    <property type="entry name" value="Medium-chain alcohol dehydrogenases, catalytic domain"/>
    <property type="match status" value="1"/>
</dbReference>
<keyword evidence="5 11" id="KW-0479">Metal-binding</keyword>
<dbReference type="InterPro" id="IPR013154">
    <property type="entry name" value="ADH-like_N"/>
</dbReference>
<comment type="similarity">
    <text evidence="2 11">Belongs to the zinc-containing alcohol dehydrogenase family.</text>
</comment>
<evidence type="ECO:0000256" key="8">
    <source>
        <dbReference type="ARBA" id="ARBA00023027"/>
    </source>
</evidence>
<comment type="catalytic activity">
    <reaction evidence="9">
        <text>a secondary alcohol + NAD(+) = a ketone + NADH + H(+)</text>
        <dbReference type="Rhea" id="RHEA:10740"/>
        <dbReference type="ChEBI" id="CHEBI:15378"/>
        <dbReference type="ChEBI" id="CHEBI:17087"/>
        <dbReference type="ChEBI" id="CHEBI:35681"/>
        <dbReference type="ChEBI" id="CHEBI:57540"/>
        <dbReference type="ChEBI" id="CHEBI:57945"/>
        <dbReference type="EC" id="1.1.1.1"/>
    </reaction>
</comment>
<keyword evidence="8" id="KW-0520">NAD</keyword>
<reference evidence="13 14" key="1">
    <citation type="submission" date="2018-11" db="EMBL/GenBank/DDBJ databases">
        <authorList>
            <person name="Criscuolo A."/>
        </authorList>
    </citation>
    <scope>NUCLEOTIDE SEQUENCE [LARGE SCALE GENOMIC DNA]</scope>
    <source>
        <strain evidence="13">AT11b</strain>
    </source>
</reference>
<evidence type="ECO:0000256" key="11">
    <source>
        <dbReference type="RuleBase" id="RU361277"/>
    </source>
</evidence>
<comment type="cofactor">
    <cofactor evidence="1 11">
        <name>Zn(2+)</name>
        <dbReference type="ChEBI" id="CHEBI:29105"/>
    </cofactor>
</comment>
<dbReference type="SMART" id="SM00829">
    <property type="entry name" value="PKS_ER"/>
    <property type="match status" value="1"/>
</dbReference>
<evidence type="ECO:0000256" key="1">
    <source>
        <dbReference type="ARBA" id="ARBA00001947"/>
    </source>
</evidence>
<keyword evidence="7 13" id="KW-0560">Oxidoreductase</keyword>
<comment type="catalytic activity">
    <reaction evidence="10">
        <text>a primary alcohol + NAD(+) = an aldehyde + NADH + H(+)</text>
        <dbReference type="Rhea" id="RHEA:10736"/>
        <dbReference type="ChEBI" id="CHEBI:15378"/>
        <dbReference type="ChEBI" id="CHEBI:15734"/>
        <dbReference type="ChEBI" id="CHEBI:17478"/>
        <dbReference type="ChEBI" id="CHEBI:57540"/>
        <dbReference type="ChEBI" id="CHEBI:57945"/>
        <dbReference type="EC" id="1.1.1.1"/>
    </reaction>
</comment>
<dbReference type="GO" id="GO:0004022">
    <property type="term" value="F:alcohol dehydrogenase (NAD+) activity"/>
    <property type="evidence" value="ECO:0007669"/>
    <property type="project" value="UniProtKB-EC"/>
</dbReference>
<dbReference type="PANTHER" id="PTHR42940:SF8">
    <property type="entry name" value="VACUOLAR PROTEIN SORTING-ASSOCIATED PROTEIN 11"/>
    <property type="match status" value="1"/>
</dbReference>
<dbReference type="RefSeq" id="WP_124092960.1">
    <property type="nucleotide sequence ID" value="NZ_CBCRYA010000001.1"/>
</dbReference>
<feature type="domain" description="Enoyl reductase (ER)" evidence="12">
    <location>
        <begin position="10"/>
        <end position="334"/>
    </location>
</feature>
<organism evidence="13 14">
    <name type="scientific">Arthrobacter ulcerisalmonis</name>
    <dbReference type="NCBI Taxonomy" id="2483813"/>
    <lineage>
        <taxon>Bacteria</taxon>
        <taxon>Bacillati</taxon>
        <taxon>Actinomycetota</taxon>
        <taxon>Actinomycetes</taxon>
        <taxon>Micrococcales</taxon>
        <taxon>Micrococcaceae</taxon>
        <taxon>Arthrobacter</taxon>
    </lineage>
</organism>
<protein>
    <recommendedName>
        <fullName evidence="4">Alcohol dehydrogenase</fullName>
        <ecNumber evidence="3">1.1.1.1</ecNumber>
    </recommendedName>
</protein>
<dbReference type="SUPFAM" id="SSF51735">
    <property type="entry name" value="NAD(P)-binding Rossmann-fold domains"/>
    <property type="match status" value="1"/>
</dbReference>
<dbReference type="PROSITE" id="PS00059">
    <property type="entry name" value="ADH_ZINC"/>
    <property type="match status" value="1"/>
</dbReference>
<dbReference type="CDD" id="cd08297">
    <property type="entry name" value="CAD3"/>
    <property type="match status" value="1"/>
</dbReference>
<dbReference type="FunFam" id="3.90.180.10:FF:000002">
    <property type="entry name" value="Alcohol dehydrogenase AdhP"/>
    <property type="match status" value="1"/>
</dbReference>
<sequence length="336" mass="35345">MKAAVVTAFGESLQILDRAIPEPGQGEVLVRMEACGLCHTDIHAAQGDWPVKPTLPFVPGHEGIGIIEKLGAGVSARVIGERVAIAWLGYACGECRFCIDGRETLCELQQNTGYSRDGAFAEYAVVNARFAVPVPEGISPADAAPLTCAGLTTYKALKVAHIAPTERVAIFGIGGLGHLAVQYGRIMGGSVIAVDIEDSKLQLAKDLGAEHGINAREADPVAAIKDLGGADVAVVLAASPRVFEQAFASLNRGGRLICVALPADQQMSISIFETVIRGLSIIGSIVGTRQDLAEVFALHASGRTRIIAEPRSLDQINESMADVASGRILARLVIEY</sequence>
<dbReference type="InterPro" id="IPR013149">
    <property type="entry name" value="ADH-like_C"/>
</dbReference>
<proteinExistence type="inferred from homology"/>
<gene>
    <name evidence="13" type="primary">adh_2</name>
    <name evidence="13" type="ORF">PSET11_02878</name>
</gene>
<evidence type="ECO:0000313" key="13">
    <source>
        <dbReference type="EMBL" id="VDC31165.1"/>
    </source>
</evidence>
<dbReference type="OrthoDB" id="3567264at2"/>
<dbReference type="EC" id="1.1.1.1" evidence="3"/>
<dbReference type="Proteomes" id="UP000280861">
    <property type="component" value="Unassembled WGS sequence"/>
</dbReference>
<evidence type="ECO:0000256" key="5">
    <source>
        <dbReference type="ARBA" id="ARBA00022723"/>
    </source>
</evidence>
<evidence type="ECO:0000256" key="10">
    <source>
        <dbReference type="ARBA" id="ARBA00049243"/>
    </source>
</evidence>
<dbReference type="InterPro" id="IPR036291">
    <property type="entry name" value="NAD(P)-bd_dom_sf"/>
</dbReference>
<accession>A0A3P5X901</accession>
<evidence type="ECO:0000256" key="3">
    <source>
        <dbReference type="ARBA" id="ARBA00013190"/>
    </source>
</evidence>
<dbReference type="EMBL" id="UXAU01000038">
    <property type="protein sequence ID" value="VDC31165.1"/>
    <property type="molecule type" value="Genomic_DNA"/>
</dbReference>
<evidence type="ECO:0000256" key="4">
    <source>
        <dbReference type="ARBA" id="ARBA00016352"/>
    </source>
</evidence>
<evidence type="ECO:0000256" key="7">
    <source>
        <dbReference type="ARBA" id="ARBA00023002"/>
    </source>
</evidence>
<dbReference type="SUPFAM" id="SSF50129">
    <property type="entry name" value="GroES-like"/>
    <property type="match status" value="1"/>
</dbReference>
<dbReference type="GO" id="GO:0008270">
    <property type="term" value="F:zinc ion binding"/>
    <property type="evidence" value="ECO:0007669"/>
    <property type="project" value="InterPro"/>
</dbReference>
<dbReference type="InterPro" id="IPR011032">
    <property type="entry name" value="GroES-like_sf"/>
</dbReference>
<evidence type="ECO:0000259" key="12">
    <source>
        <dbReference type="SMART" id="SM00829"/>
    </source>
</evidence>
<evidence type="ECO:0000313" key="14">
    <source>
        <dbReference type="Proteomes" id="UP000280861"/>
    </source>
</evidence>
<dbReference type="Pfam" id="PF00107">
    <property type="entry name" value="ADH_zinc_N"/>
    <property type="match status" value="1"/>
</dbReference>
<evidence type="ECO:0000256" key="9">
    <source>
        <dbReference type="ARBA" id="ARBA00049164"/>
    </source>
</evidence>
<dbReference type="InterPro" id="IPR002328">
    <property type="entry name" value="ADH_Zn_CS"/>
</dbReference>
<dbReference type="Gene3D" id="3.40.50.720">
    <property type="entry name" value="NAD(P)-binding Rossmann-like Domain"/>
    <property type="match status" value="1"/>
</dbReference>
<name>A0A3P5X901_9MICC</name>
<evidence type="ECO:0000256" key="2">
    <source>
        <dbReference type="ARBA" id="ARBA00008072"/>
    </source>
</evidence>
<dbReference type="Pfam" id="PF08240">
    <property type="entry name" value="ADH_N"/>
    <property type="match status" value="1"/>
</dbReference>
<dbReference type="PANTHER" id="PTHR42940">
    <property type="entry name" value="ALCOHOL DEHYDROGENASE 1-RELATED"/>
    <property type="match status" value="1"/>
</dbReference>
<keyword evidence="6 11" id="KW-0862">Zinc</keyword>
<dbReference type="FunFam" id="3.40.50.720:FF:000039">
    <property type="entry name" value="Alcohol dehydrogenase AdhP"/>
    <property type="match status" value="1"/>
</dbReference>
<evidence type="ECO:0000256" key="6">
    <source>
        <dbReference type="ARBA" id="ARBA00022833"/>
    </source>
</evidence>
<dbReference type="NCBIfam" id="NF006940">
    <property type="entry name" value="PRK09422.1"/>
    <property type="match status" value="1"/>
</dbReference>
<keyword evidence="14" id="KW-1185">Reference proteome</keyword>